<dbReference type="Proteomes" id="UP000193218">
    <property type="component" value="Unassembled WGS sequence"/>
</dbReference>
<organism evidence="2 3">
    <name type="scientific">Kockovaella imperatae</name>
    <dbReference type="NCBI Taxonomy" id="4999"/>
    <lineage>
        <taxon>Eukaryota</taxon>
        <taxon>Fungi</taxon>
        <taxon>Dikarya</taxon>
        <taxon>Basidiomycota</taxon>
        <taxon>Agaricomycotina</taxon>
        <taxon>Tremellomycetes</taxon>
        <taxon>Tremellales</taxon>
        <taxon>Cuniculitremaceae</taxon>
        <taxon>Kockovaella</taxon>
    </lineage>
</organism>
<dbReference type="RefSeq" id="XP_021874582.1">
    <property type="nucleotide sequence ID" value="XM_022014400.1"/>
</dbReference>
<proteinExistence type="predicted"/>
<sequence>MPSTGAYIHKWWPLSSVTQFCLQLAKQTQAMNSGISEVEGSPGSSLVLVRSSIEPLPTADDSGNQTYRLSCGLCPQTQPNETLISIPEGTSEEAKSLIESARYIFGTCTGSCQSQLMVDNPWYKQEAEVRCWDELTTIQQPMTLPQEILRDMEWTTSDAVIVTAAPRSAFPASFGEMKSISIGWRSNKNEENDQGSKTFLLIPTRREVPYGPDSFGVPAPLQVTEGPQELAGNDLLSPGQTRRSSSILGRVFRRRSDSQARAPGLSLDSITSGIPDRMFRSVILRPLDHISRSHSSASVMTALFGMSRLATDNAWSIGSGLPRDGLASTNLNDSGAQITTSVSVPSVQVHGPEPVELSGDVTHPVELPAEDWLAGSEKSSFPSELDGKSTSLHELPC</sequence>
<keyword evidence="3" id="KW-1185">Reference proteome</keyword>
<gene>
    <name evidence="2" type="ORF">BD324DRAFT_612510</name>
</gene>
<dbReference type="InParanoid" id="A0A1Y1USA5"/>
<evidence type="ECO:0000256" key="1">
    <source>
        <dbReference type="SAM" id="MobiDB-lite"/>
    </source>
</evidence>
<dbReference type="EMBL" id="NBSH01000001">
    <property type="protein sequence ID" value="ORX40903.1"/>
    <property type="molecule type" value="Genomic_DNA"/>
</dbReference>
<reference evidence="2 3" key="1">
    <citation type="submission" date="2017-03" db="EMBL/GenBank/DDBJ databases">
        <title>Widespread Adenine N6-methylation of Active Genes in Fungi.</title>
        <authorList>
            <consortium name="DOE Joint Genome Institute"/>
            <person name="Mondo S.J."/>
            <person name="Dannebaum R.O."/>
            <person name="Kuo R.C."/>
            <person name="Louie K.B."/>
            <person name="Bewick A.J."/>
            <person name="Labutti K."/>
            <person name="Haridas S."/>
            <person name="Kuo A."/>
            <person name="Salamov A."/>
            <person name="Ahrendt S.R."/>
            <person name="Lau R."/>
            <person name="Bowen B.P."/>
            <person name="Lipzen A."/>
            <person name="Sullivan W."/>
            <person name="Andreopoulos W.B."/>
            <person name="Clum A."/>
            <person name="Lindquist E."/>
            <person name="Daum C."/>
            <person name="Northen T.R."/>
            <person name="Ramamoorthy G."/>
            <person name="Schmitz R.J."/>
            <person name="Gryganskyi A."/>
            <person name="Culley D."/>
            <person name="Magnuson J."/>
            <person name="James T.Y."/>
            <person name="O'Malley M.A."/>
            <person name="Stajich J.E."/>
            <person name="Spatafora J.W."/>
            <person name="Visel A."/>
            <person name="Grigoriev I.V."/>
        </authorList>
    </citation>
    <scope>NUCLEOTIDE SEQUENCE [LARGE SCALE GENOMIC DNA]</scope>
    <source>
        <strain evidence="2 3">NRRL Y-17943</strain>
    </source>
</reference>
<comment type="caution">
    <text evidence="2">The sequence shown here is derived from an EMBL/GenBank/DDBJ whole genome shotgun (WGS) entry which is preliminary data.</text>
</comment>
<feature type="compositionally biased region" description="Polar residues" evidence="1">
    <location>
        <begin position="377"/>
        <end position="397"/>
    </location>
</feature>
<dbReference type="GeneID" id="33556208"/>
<accession>A0A1Y1USA5</accession>
<name>A0A1Y1USA5_9TREE</name>
<evidence type="ECO:0000313" key="3">
    <source>
        <dbReference type="Proteomes" id="UP000193218"/>
    </source>
</evidence>
<evidence type="ECO:0000313" key="2">
    <source>
        <dbReference type="EMBL" id="ORX40903.1"/>
    </source>
</evidence>
<feature type="region of interest" description="Disordered" evidence="1">
    <location>
        <begin position="368"/>
        <end position="397"/>
    </location>
</feature>
<dbReference type="AlphaFoldDB" id="A0A1Y1USA5"/>
<protein>
    <submittedName>
        <fullName evidence="2">Uncharacterized protein</fullName>
    </submittedName>
</protein>